<dbReference type="PANTHER" id="PTHR19890">
    <property type="entry name" value="FIBROBLAST GROWTH FACTOR RECEPTOR"/>
    <property type="match status" value="1"/>
</dbReference>
<protein>
    <recommendedName>
        <fullName evidence="2">receptor protein-tyrosine kinase</fullName>
        <ecNumber evidence="2">2.7.10.1</ecNumber>
    </recommendedName>
</protein>
<dbReference type="EMBL" id="JAFNEN010000223">
    <property type="protein sequence ID" value="KAG8189013.1"/>
    <property type="molecule type" value="Genomic_DNA"/>
</dbReference>
<evidence type="ECO:0000256" key="15">
    <source>
        <dbReference type="ARBA" id="ARBA00023170"/>
    </source>
</evidence>
<evidence type="ECO:0000256" key="2">
    <source>
        <dbReference type="ARBA" id="ARBA00011902"/>
    </source>
</evidence>
<evidence type="ECO:0000256" key="16">
    <source>
        <dbReference type="ARBA" id="ARBA00023180"/>
    </source>
</evidence>
<dbReference type="InterPro" id="IPR036179">
    <property type="entry name" value="Ig-like_dom_sf"/>
</dbReference>
<evidence type="ECO:0000256" key="6">
    <source>
        <dbReference type="ARBA" id="ARBA00022729"/>
    </source>
</evidence>
<dbReference type="InterPro" id="IPR007110">
    <property type="entry name" value="Ig-like_dom"/>
</dbReference>
<accession>A0AAV6UZB1</accession>
<evidence type="ECO:0000256" key="17">
    <source>
        <dbReference type="ARBA" id="ARBA00023319"/>
    </source>
</evidence>
<evidence type="ECO:0000313" key="20">
    <source>
        <dbReference type="EMBL" id="KAG8189013.1"/>
    </source>
</evidence>
<keyword evidence="9" id="KW-0418">Kinase</keyword>
<gene>
    <name evidence="20" type="ORF">JTE90_014527</name>
</gene>
<evidence type="ECO:0000256" key="12">
    <source>
        <dbReference type="ARBA" id="ARBA00023136"/>
    </source>
</evidence>
<evidence type="ECO:0000256" key="13">
    <source>
        <dbReference type="ARBA" id="ARBA00023137"/>
    </source>
</evidence>
<dbReference type="EC" id="2.7.10.1" evidence="2"/>
<evidence type="ECO:0000259" key="19">
    <source>
        <dbReference type="PROSITE" id="PS50835"/>
    </source>
</evidence>
<keyword evidence="21" id="KW-1185">Reference proteome</keyword>
<feature type="transmembrane region" description="Helical" evidence="18">
    <location>
        <begin position="390"/>
        <end position="413"/>
    </location>
</feature>
<keyword evidence="15" id="KW-0675">Receptor</keyword>
<dbReference type="Pfam" id="PF07679">
    <property type="entry name" value="I-set"/>
    <property type="match status" value="2"/>
</dbReference>
<keyword evidence="7" id="KW-0677">Repeat</keyword>
<name>A0AAV6UZB1_9ARAC</name>
<feature type="domain" description="Ig-like" evidence="19">
    <location>
        <begin position="143"/>
        <end position="235"/>
    </location>
</feature>
<keyword evidence="8" id="KW-0547">Nucleotide-binding</keyword>
<dbReference type="SMART" id="SM00408">
    <property type="entry name" value="IGc2"/>
    <property type="match status" value="3"/>
</dbReference>
<dbReference type="GO" id="GO:0016020">
    <property type="term" value="C:membrane"/>
    <property type="evidence" value="ECO:0007669"/>
    <property type="project" value="UniProtKB-SubCell"/>
</dbReference>
<keyword evidence="10" id="KW-0067">ATP-binding</keyword>
<dbReference type="InterPro" id="IPR013783">
    <property type="entry name" value="Ig-like_fold"/>
</dbReference>
<evidence type="ECO:0000256" key="3">
    <source>
        <dbReference type="ARBA" id="ARBA00022553"/>
    </source>
</evidence>
<keyword evidence="6" id="KW-0732">Signal</keyword>
<evidence type="ECO:0000256" key="8">
    <source>
        <dbReference type="ARBA" id="ARBA00022741"/>
    </source>
</evidence>
<dbReference type="SMART" id="SM00409">
    <property type="entry name" value="IG"/>
    <property type="match status" value="3"/>
</dbReference>
<evidence type="ECO:0000256" key="9">
    <source>
        <dbReference type="ARBA" id="ARBA00022777"/>
    </source>
</evidence>
<keyword evidence="14" id="KW-1015">Disulfide bond</keyword>
<dbReference type="FunFam" id="2.60.40.10:FF:000020">
    <property type="entry name" value="Fibroblast growth factor receptor"/>
    <property type="match status" value="1"/>
</dbReference>
<organism evidence="20 21">
    <name type="scientific">Oedothorax gibbosus</name>
    <dbReference type="NCBI Taxonomy" id="931172"/>
    <lineage>
        <taxon>Eukaryota</taxon>
        <taxon>Metazoa</taxon>
        <taxon>Ecdysozoa</taxon>
        <taxon>Arthropoda</taxon>
        <taxon>Chelicerata</taxon>
        <taxon>Arachnida</taxon>
        <taxon>Araneae</taxon>
        <taxon>Araneomorphae</taxon>
        <taxon>Entelegynae</taxon>
        <taxon>Araneoidea</taxon>
        <taxon>Linyphiidae</taxon>
        <taxon>Erigoninae</taxon>
        <taxon>Oedothorax</taxon>
    </lineage>
</organism>
<evidence type="ECO:0000313" key="21">
    <source>
        <dbReference type="Proteomes" id="UP000827092"/>
    </source>
</evidence>
<dbReference type="GO" id="GO:0004714">
    <property type="term" value="F:transmembrane receptor protein tyrosine kinase activity"/>
    <property type="evidence" value="ECO:0007669"/>
    <property type="project" value="UniProtKB-EC"/>
</dbReference>
<dbReference type="Gene3D" id="2.60.40.10">
    <property type="entry name" value="Immunoglobulins"/>
    <property type="match status" value="3"/>
</dbReference>
<dbReference type="InterPro" id="IPR003599">
    <property type="entry name" value="Ig_sub"/>
</dbReference>
<keyword evidence="3" id="KW-0597">Phosphoprotein</keyword>
<dbReference type="FunFam" id="2.60.40.10:FF:000016">
    <property type="entry name" value="Fibroblast growth factor receptor"/>
    <property type="match status" value="1"/>
</dbReference>
<keyword evidence="16" id="KW-0325">Glycoprotein</keyword>
<evidence type="ECO:0000256" key="11">
    <source>
        <dbReference type="ARBA" id="ARBA00022989"/>
    </source>
</evidence>
<keyword evidence="13" id="KW-0829">Tyrosine-protein kinase</keyword>
<dbReference type="GO" id="GO:0005524">
    <property type="term" value="F:ATP binding"/>
    <property type="evidence" value="ECO:0007669"/>
    <property type="project" value="UniProtKB-KW"/>
</dbReference>
<keyword evidence="12 18" id="KW-0472">Membrane</keyword>
<dbReference type="SUPFAM" id="SSF48726">
    <property type="entry name" value="Immunoglobulin"/>
    <property type="match status" value="3"/>
</dbReference>
<evidence type="ECO:0000256" key="18">
    <source>
        <dbReference type="SAM" id="Phobius"/>
    </source>
</evidence>
<comment type="caution">
    <text evidence="20">The sequence shown here is derived from an EMBL/GenBank/DDBJ whole genome shotgun (WGS) entry which is preliminary data.</text>
</comment>
<comment type="subcellular location">
    <subcellularLocation>
        <location evidence="1">Membrane</location>
        <topology evidence="1">Single-pass membrane protein</topology>
    </subcellularLocation>
</comment>
<feature type="domain" description="Ig-like" evidence="19">
    <location>
        <begin position="252"/>
        <end position="364"/>
    </location>
</feature>
<dbReference type="PROSITE" id="PS50835">
    <property type="entry name" value="IG_LIKE"/>
    <property type="match status" value="3"/>
</dbReference>
<feature type="domain" description="Ig-like" evidence="19">
    <location>
        <begin position="65"/>
        <end position="133"/>
    </location>
</feature>
<dbReference type="InterPro" id="IPR003598">
    <property type="entry name" value="Ig_sub2"/>
</dbReference>
<evidence type="ECO:0000256" key="4">
    <source>
        <dbReference type="ARBA" id="ARBA00022679"/>
    </source>
</evidence>
<keyword evidence="4" id="KW-0808">Transferase</keyword>
<dbReference type="InterPro" id="IPR013098">
    <property type="entry name" value="Ig_I-set"/>
</dbReference>
<evidence type="ECO:0000256" key="5">
    <source>
        <dbReference type="ARBA" id="ARBA00022692"/>
    </source>
</evidence>
<dbReference type="Proteomes" id="UP000827092">
    <property type="component" value="Unassembled WGS sequence"/>
</dbReference>
<reference evidence="20 21" key="1">
    <citation type="journal article" date="2022" name="Nat. Ecol. Evol.">
        <title>A masculinizing supergene underlies an exaggerated male reproductive morph in a spider.</title>
        <authorList>
            <person name="Hendrickx F."/>
            <person name="De Corte Z."/>
            <person name="Sonet G."/>
            <person name="Van Belleghem S.M."/>
            <person name="Kostlbacher S."/>
            <person name="Vangestel C."/>
        </authorList>
    </citation>
    <scope>NUCLEOTIDE SEQUENCE [LARGE SCALE GENOMIC DNA]</scope>
    <source>
        <strain evidence="20">W744_W776</strain>
    </source>
</reference>
<proteinExistence type="predicted"/>
<evidence type="ECO:0000256" key="14">
    <source>
        <dbReference type="ARBA" id="ARBA00023157"/>
    </source>
</evidence>
<keyword evidence="5 18" id="KW-0812">Transmembrane</keyword>
<dbReference type="Pfam" id="PF13927">
    <property type="entry name" value="Ig_3"/>
    <property type="match status" value="1"/>
</dbReference>
<dbReference type="PANTHER" id="PTHR19890:SF10">
    <property type="entry name" value="FIBROBLAST GROWTH FACTOR RECEPTOR-LIKE 1"/>
    <property type="match status" value="1"/>
</dbReference>
<dbReference type="AlphaFoldDB" id="A0AAV6UZB1"/>
<evidence type="ECO:0000256" key="7">
    <source>
        <dbReference type="ARBA" id="ARBA00022737"/>
    </source>
</evidence>
<keyword evidence="17" id="KW-0393">Immunoglobulin domain</keyword>
<sequence>MVRKERKHKCRFVRPLEKMSLKGTYQHLLLVIVLIALGRGVHHADSSNRGSDLRLVVVANGIAILPCESSSEPAAEAQYTWTKDDEPVVIRGDGRIKITQGGHLIIKDTREEDSGVYFCETKGDNGAAEVNVTLIVLVSDSAPYFYNFTQPSNSIFREAGSLVTFTCPARGHPLPGITWLKNGMHLDTTDLDSTMEYMSWSITLKNLKSTDSGNYTCFIANEFGSINATFELRVEGGETERTTVATLNTTRPDLAVFHPLNTTVKYGSSATFQCRVRSEAPPNIQWLKKIEDSELQNFQNQQHEILTVQGENYRVLQSSEVIEKPDGSFLNKLTIPEVYESDSGKYICLGANSMGYSYRSAYLTVLSRPRALPLGWSRSVAVHPGHPSSLLVAIPVTLGIVVGVMVALVVLCYRKRLDTPTALPTTGYRKHSKGLDTLKDEENLDNGQYSGDENEDFKEEKAYLSRLQMRCDMFFWCHYVVMSVCSKRALLLNINVCYRYIQGII</sequence>
<keyword evidence="11 18" id="KW-1133">Transmembrane helix</keyword>
<evidence type="ECO:0000256" key="10">
    <source>
        <dbReference type="ARBA" id="ARBA00022840"/>
    </source>
</evidence>
<evidence type="ECO:0000256" key="1">
    <source>
        <dbReference type="ARBA" id="ARBA00004167"/>
    </source>
</evidence>
<dbReference type="InterPro" id="IPR052615">
    <property type="entry name" value="FGFRL"/>
</dbReference>